<gene>
    <name evidence="1" type="ORF">FYJ39_19800</name>
</gene>
<dbReference type="AlphaFoldDB" id="A0A7X2TF90"/>
<accession>A0A7X2TF90</accession>
<name>A0A7X2TF90_9CLOT</name>
<protein>
    <submittedName>
        <fullName evidence="1">Uncharacterized protein</fullName>
    </submittedName>
</protein>
<dbReference type="EMBL" id="VUMD01000036">
    <property type="protein sequence ID" value="MSS38681.1"/>
    <property type="molecule type" value="Genomic_DNA"/>
</dbReference>
<comment type="caution">
    <text evidence="1">The sequence shown here is derived from an EMBL/GenBank/DDBJ whole genome shotgun (WGS) entry which is preliminary data.</text>
</comment>
<evidence type="ECO:0000313" key="2">
    <source>
        <dbReference type="Proteomes" id="UP000429958"/>
    </source>
</evidence>
<evidence type="ECO:0000313" key="1">
    <source>
        <dbReference type="EMBL" id="MSS38681.1"/>
    </source>
</evidence>
<dbReference type="Proteomes" id="UP000429958">
    <property type="component" value="Unassembled WGS sequence"/>
</dbReference>
<organism evidence="1 2">
    <name type="scientific">Clostridium porci</name>
    <dbReference type="NCBI Taxonomy" id="2605778"/>
    <lineage>
        <taxon>Bacteria</taxon>
        <taxon>Bacillati</taxon>
        <taxon>Bacillota</taxon>
        <taxon>Clostridia</taxon>
        <taxon>Eubacteriales</taxon>
        <taxon>Clostridiaceae</taxon>
        <taxon>Clostridium</taxon>
    </lineage>
</organism>
<sequence length="330" mass="39468">MTDEKIKISKDEADIIKKKIKEKYGSVENFIKCEGINSNDIMKIFKQRSVSVKLMCCFHEKLYLQNREEGLIIDDKESLRKLVKENDTLLENKRFYEVDSIYREITGNRVSNEMKKILNKVLEVPKTYGKDFSLSIRYAASPIFGTEDCNEKLFIILEKKMKKLSYAQLKFLTENIETFCLMFRRDWEFLYLMQSLDPHNLKRTKDFIEDITLNKSSTKSLQLMEMVDKYPDKNDKYPDKHNIERKKCISNIKNELTNFHDKPFKRFVTINLLICAIPYICYMDNCDWEMLSKFSLLEDWSNINDVFKRQKYVITFMRGLIYSKHMELVF</sequence>
<keyword evidence="2" id="KW-1185">Reference proteome</keyword>
<dbReference type="RefSeq" id="WP_154474057.1">
    <property type="nucleotide sequence ID" value="NZ_VUMD01000036.1"/>
</dbReference>
<proteinExistence type="predicted"/>
<reference evidence="1 2" key="1">
    <citation type="submission" date="2019-08" db="EMBL/GenBank/DDBJ databases">
        <title>In-depth cultivation of the pig gut microbiome towards novel bacterial diversity and tailored functional studies.</title>
        <authorList>
            <person name="Wylensek D."/>
            <person name="Hitch T.C.A."/>
            <person name="Clavel T."/>
        </authorList>
    </citation>
    <scope>NUCLEOTIDE SEQUENCE [LARGE SCALE GENOMIC DNA]</scope>
    <source>
        <strain evidence="1 2">WCA-389-WT-23D1</strain>
    </source>
</reference>